<evidence type="ECO:0000256" key="4">
    <source>
        <dbReference type="ARBA" id="ARBA00022741"/>
    </source>
</evidence>
<dbReference type="InterPro" id="IPR051786">
    <property type="entry name" value="ASN_synthetase/amidase"/>
</dbReference>
<dbReference type="GO" id="GO:0004066">
    <property type="term" value="F:asparagine synthase (glutamine-hydrolyzing) activity"/>
    <property type="evidence" value="ECO:0007669"/>
    <property type="project" value="UniProtKB-EC"/>
</dbReference>
<feature type="site" description="Important for beta-aspartyl-AMP intermediate formation" evidence="11">
    <location>
        <position position="370"/>
    </location>
</feature>
<dbReference type="PIRSF" id="PIRSF001589">
    <property type="entry name" value="Asn_synthetase_glu-h"/>
    <property type="match status" value="1"/>
</dbReference>
<dbReference type="InterPro" id="IPR014729">
    <property type="entry name" value="Rossmann-like_a/b/a_fold"/>
</dbReference>
<keyword evidence="4 10" id="KW-0547">Nucleotide-binding</keyword>
<keyword evidence="14" id="KW-1185">Reference proteome</keyword>
<name>A0A1M5SYF1_9FIRM</name>
<dbReference type="CDD" id="cd01991">
    <property type="entry name" value="Asn_synthase_B_C"/>
    <property type="match status" value="1"/>
</dbReference>
<dbReference type="Gene3D" id="3.40.50.620">
    <property type="entry name" value="HUPs"/>
    <property type="match status" value="2"/>
</dbReference>
<dbReference type="Proteomes" id="UP000242520">
    <property type="component" value="Unassembled WGS sequence"/>
</dbReference>
<evidence type="ECO:0000313" key="13">
    <source>
        <dbReference type="EMBL" id="SHH43492.1"/>
    </source>
</evidence>
<gene>
    <name evidence="13" type="ORF">SAMN02744040_01967</name>
</gene>
<accession>A0A1M5SYF1</accession>
<evidence type="ECO:0000256" key="1">
    <source>
        <dbReference type="ARBA" id="ARBA00005187"/>
    </source>
</evidence>
<comment type="catalytic activity">
    <reaction evidence="8">
        <text>L-aspartate + L-glutamine + ATP + H2O = L-asparagine + L-glutamate + AMP + diphosphate + H(+)</text>
        <dbReference type="Rhea" id="RHEA:12228"/>
        <dbReference type="ChEBI" id="CHEBI:15377"/>
        <dbReference type="ChEBI" id="CHEBI:15378"/>
        <dbReference type="ChEBI" id="CHEBI:29985"/>
        <dbReference type="ChEBI" id="CHEBI:29991"/>
        <dbReference type="ChEBI" id="CHEBI:30616"/>
        <dbReference type="ChEBI" id="CHEBI:33019"/>
        <dbReference type="ChEBI" id="CHEBI:58048"/>
        <dbReference type="ChEBI" id="CHEBI:58359"/>
        <dbReference type="ChEBI" id="CHEBI:456215"/>
        <dbReference type="EC" id="6.3.5.4"/>
    </reaction>
</comment>
<dbReference type="OrthoDB" id="9763290at2"/>
<evidence type="ECO:0000256" key="2">
    <source>
        <dbReference type="ARBA" id="ARBA00005752"/>
    </source>
</evidence>
<comment type="similarity">
    <text evidence="2">Belongs to the asparagine synthetase family.</text>
</comment>
<dbReference type="GO" id="GO:0006529">
    <property type="term" value="P:asparagine biosynthetic process"/>
    <property type="evidence" value="ECO:0007669"/>
    <property type="project" value="UniProtKB-KW"/>
</dbReference>
<dbReference type="PANTHER" id="PTHR43284">
    <property type="entry name" value="ASPARAGINE SYNTHETASE (GLUTAMINE-HYDROLYZING)"/>
    <property type="match status" value="1"/>
</dbReference>
<evidence type="ECO:0000313" key="14">
    <source>
        <dbReference type="Proteomes" id="UP000242520"/>
    </source>
</evidence>
<feature type="binding site" evidence="10">
    <location>
        <position position="99"/>
    </location>
    <ligand>
        <name>L-glutamine</name>
        <dbReference type="ChEBI" id="CHEBI:58359"/>
    </ligand>
</feature>
<evidence type="ECO:0000256" key="11">
    <source>
        <dbReference type="PIRSR" id="PIRSR001589-3"/>
    </source>
</evidence>
<dbReference type="EMBL" id="FQXH01000025">
    <property type="protein sequence ID" value="SHH43492.1"/>
    <property type="molecule type" value="Genomic_DNA"/>
</dbReference>
<dbReference type="Pfam" id="PF00733">
    <property type="entry name" value="Asn_synthase"/>
    <property type="match status" value="1"/>
</dbReference>
<evidence type="ECO:0000256" key="8">
    <source>
        <dbReference type="ARBA" id="ARBA00048741"/>
    </source>
</evidence>
<dbReference type="EC" id="6.3.5.4" evidence="3"/>
<evidence type="ECO:0000259" key="12">
    <source>
        <dbReference type="PROSITE" id="PS51278"/>
    </source>
</evidence>
<keyword evidence="5 10" id="KW-0067">ATP-binding</keyword>
<evidence type="ECO:0000256" key="9">
    <source>
        <dbReference type="PIRSR" id="PIRSR001589-1"/>
    </source>
</evidence>
<dbReference type="AlphaFoldDB" id="A0A1M5SYF1"/>
<dbReference type="CDD" id="cd00712">
    <property type="entry name" value="AsnB"/>
    <property type="match status" value="1"/>
</dbReference>
<dbReference type="GO" id="GO:0005524">
    <property type="term" value="F:ATP binding"/>
    <property type="evidence" value="ECO:0007669"/>
    <property type="project" value="UniProtKB-KW"/>
</dbReference>
<dbReference type="InterPro" id="IPR029055">
    <property type="entry name" value="Ntn_hydrolases_N"/>
</dbReference>
<dbReference type="InterPro" id="IPR001962">
    <property type="entry name" value="Asn_synthase"/>
</dbReference>
<dbReference type="PROSITE" id="PS51278">
    <property type="entry name" value="GATASE_TYPE_2"/>
    <property type="match status" value="1"/>
</dbReference>
<evidence type="ECO:0000256" key="10">
    <source>
        <dbReference type="PIRSR" id="PIRSR001589-2"/>
    </source>
</evidence>
<dbReference type="Pfam" id="PF13537">
    <property type="entry name" value="GATase_7"/>
    <property type="match status" value="1"/>
</dbReference>
<keyword evidence="6 9" id="KW-0061">Asparagine biosynthesis</keyword>
<dbReference type="NCBIfam" id="TIGR01536">
    <property type="entry name" value="asn_synth_AEB"/>
    <property type="match status" value="1"/>
</dbReference>
<evidence type="ECO:0000256" key="5">
    <source>
        <dbReference type="ARBA" id="ARBA00022840"/>
    </source>
</evidence>
<organism evidence="13 14">
    <name type="scientific">Tepidibacter thalassicus DSM 15285</name>
    <dbReference type="NCBI Taxonomy" id="1123350"/>
    <lineage>
        <taxon>Bacteria</taxon>
        <taxon>Bacillati</taxon>
        <taxon>Bacillota</taxon>
        <taxon>Clostridia</taxon>
        <taxon>Peptostreptococcales</taxon>
        <taxon>Peptostreptococcaceae</taxon>
        <taxon>Tepidibacter</taxon>
    </lineage>
</organism>
<keyword evidence="7 9" id="KW-0315">Glutamine amidotransferase</keyword>
<comment type="pathway">
    <text evidence="1">Amino-acid biosynthesis; L-asparagine biosynthesis; L-asparagine from L-aspartate (L-Gln route): step 1/1.</text>
</comment>
<sequence>MCGICGFTNFNNDDIDSNVLKNMILSLKYRGPDEKGEYVKKHIKLGHTRLKIIDLEHGTQPSFSKNGQIAVIFNGEIYNHIQLRKDLEEKGHTFKTRCDTEVLPKLYEEYGIKFIEKLRGVFAIALYDNRSSDLYLIRDRIGIKPLYYFIDDKDIIFASEIKSLLTHPKISASFDMRFVNYYLKIGLVPTPHTIYKGIKKINPGTYLHVSQNGVMEHRYWDFPINNRRNITNENLNDYIDMFKKKLKECVMIRMESDIKPIGTYLSGGIDSSTVTSIAQNYSDDTIKAFNFTFRNKNNVERDESKYAKFLAEHIGADYNQLYYSDNSFELIEKTLYHLEEPTINIFNAQTFYQMASTVKDHNMRVVLMGEGSDEILGGYYFHIMEKIRTSINESVNNEISKEYRKLPGRMNLSYQACEKYFQLHNDVADFIQDDIGVYIPYLVEPYIQRNYILSKKLPNLFNYYSEISVNDIIDEPDTHSRFDKELYYDVKTRLIDYIIPTREKINMVFGIECRFPFLDHELIELVSCIPEEKLIENFDNKAFLKKAVEEIVPPVIINRPKHGLAIKSEVDLTKHKCLSKAYIEKTGYFDYQTLTNLIQEYKNTNKPYLEFSLGTLVERILAIQLLHKIFIEGKFRYE</sequence>
<dbReference type="Gene3D" id="3.60.20.10">
    <property type="entry name" value="Glutamine Phosphoribosylpyrophosphate, subunit 1, domain 1"/>
    <property type="match status" value="1"/>
</dbReference>
<dbReference type="GO" id="GO:0005829">
    <property type="term" value="C:cytosol"/>
    <property type="evidence" value="ECO:0007669"/>
    <property type="project" value="TreeGrafter"/>
</dbReference>
<dbReference type="InterPro" id="IPR017932">
    <property type="entry name" value="GATase_2_dom"/>
</dbReference>
<dbReference type="RefSeq" id="WP_072725967.1">
    <property type="nucleotide sequence ID" value="NZ_FQXH01000025.1"/>
</dbReference>
<dbReference type="PANTHER" id="PTHR43284:SF1">
    <property type="entry name" value="ASPARAGINE SYNTHETASE"/>
    <property type="match status" value="1"/>
</dbReference>
<feature type="active site" description="For GATase activity" evidence="9">
    <location>
        <position position="2"/>
    </location>
</feature>
<dbReference type="SUPFAM" id="SSF56235">
    <property type="entry name" value="N-terminal nucleophile aminohydrolases (Ntn hydrolases)"/>
    <property type="match status" value="1"/>
</dbReference>
<protein>
    <recommendedName>
        <fullName evidence="3">asparagine synthase (glutamine-hydrolyzing)</fullName>
        <ecNumber evidence="3">6.3.5.4</ecNumber>
    </recommendedName>
</protein>
<feature type="domain" description="Glutamine amidotransferase type-2" evidence="12">
    <location>
        <begin position="2"/>
        <end position="212"/>
    </location>
</feature>
<dbReference type="InterPro" id="IPR006426">
    <property type="entry name" value="Asn_synth_AEB"/>
</dbReference>
<evidence type="ECO:0000256" key="7">
    <source>
        <dbReference type="ARBA" id="ARBA00022962"/>
    </source>
</evidence>
<evidence type="ECO:0000256" key="3">
    <source>
        <dbReference type="ARBA" id="ARBA00012737"/>
    </source>
</evidence>
<proteinExistence type="inferred from homology"/>
<reference evidence="14" key="1">
    <citation type="submission" date="2016-11" db="EMBL/GenBank/DDBJ databases">
        <authorList>
            <person name="Varghese N."/>
            <person name="Submissions S."/>
        </authorList>
    </citation>
    <scope>NUCLEOTIDE SEQUENCE [LARGE SCALE GENOMIC DNA]</scope>
    <source>
        <strain evidence="14">DSM 15285</strain>
    </source>
</reference>
<dbReference type="InterPro" id="IPR033738">
    <property type="entry name" value="AsnB_N"/>
</dbReference>
<dbReference type="STRING" id="1123350.SAMN02744040_01967"/>
<keyword evidence="9" id="KW-0028">Amino-acid biosynthesis</keyword>
<dbReference type="SUPFAM" id="SSF52402">
    <property type="entry name" value="Adenine nucleotide alpha hydrolases-like"/>
    <property type="match status" value="1"/>
</dbReference>
<evidence type="ECO:0000256" key="6">
    <source>
        <dbReference type="ARBA" id="ARBA00022888"/>
    </source>
</evidence>